<accession>A0A1W2AAK8</accession>
<gene>
    <name evidence="1" type="ORF">SAMN02745168_1681</name>
</gene>
<dbReference type="PANTHER" id="PTHR43564">
    <property type="entry name" value="KYNURENINE FORMAMIDASE-LIKE PROTEIN"/>
    <property type="match status" value="1"/>
</dbReference>
<organism evidence="1 2">
    <name type="scientific">Papillibacter cinnamivorans DSM 12816</name>
    <dbReference type="NCBI Taxonomy" id="1122930"/>
    <lineage>
        <taxon>Bacteria</taxon>
        <taxon>Bacillati</taxon>
        <taxon>Bacillota</taxon>
        <taxon>Clostridia</taxon>
        <taxon>Eubacteriales</taxon>
        <taxon>Oscillospiraceae</taxon>
        <taxon>Papillibacter</taxon>
    </lineage>
</organism>
<dbReference type="Pfam" id="PF04199">
    <property type="entry name" value="Cyclase"/>
    <property type="match status" value="1"/>
</dbReference>
<dbReference type="AlphaFoldDB" id="A0A1W2AAK8"/>
<dbReference type="PANTHER" id="PTHR43564:SF2">
    <property type="entry name" value="BLR6059 PROTEIN"/>
    <property type="match status" value="1"/>
</dbReference>
<dbReference type="Proteomes" id="UP000192790">
    <property type="component" value="Unassembled WGS sequence"/>
</dbReference>
<proteinExistence type="predicted"/>
<dbReference type="GO" id="GO:0004061">
    <property type="term" value="F:arylformamidase activity"/>
    <property type="evidence" value="ECO:0007669"/>
    <property type="project" value="InterPro"/>
</dbReference>
<dbReference type="EMBL" id="FWXW01000003">
    <property type="protein sequence ID" value="SMC57755.1"/>
    <property type="molecule type" value="Genomic_DNA"/>
</dbReference>
<keyword evidence="2" id="KW-1185">Reference proteome</keyword>
<evidence type="ECO:0000313" key="2">
    <source>
        <dbReference type="Proteomes" id="UP000192790"/>
    </source>
</evidence>
<dbReference type="GO" id="GO:0019441">
    <property type="term" value="P:L-tryptophan catabolic process to kynurenine"/>
    <property type="evidence" value="ECO:0007669"/>
    <property type="project" value="InterPro"/>
</dbReference>
<dbReference type="Gene3D" id="3.50.30.50">
    <property type="entry name" value="Putative cyclase"/>
    <property type="match status" value="1"/>
</dbReference>
<dbReference type="InterPro" id="IPR007325">
    <property type="entry name" value="KFase/CYL"/>
</dbReference>
<dbReference type="InterPro" id="IPR037175">
    <property type="entry name" value="KFase_sf"/>
</dbReference>
<dbReference type="SUPFAM" id="SSF102198">
    <property type="entry name" value="Putative cyclase"/>
    <property type="match status" value="1"/>
</dbReference>
<name>A0A1W2AAK8_9FIRM</name>
<evidence type="ECO:0000313" key="1">
    <source>
        <dbReference type="EMBL" id="SMC57755.1"/>
    </source>
</evidence>
<protein>
    <submittedName>
        <fullName evidence="1">Kynurenine formamidase</fullName>
    </submittedName>
</protein>
<dbReference type="STRING" id="1122930.SAMN02745168_1681"/>
<dbReference type="RefSeq" id="WP_084234352.1">
    <property type="nucleotide sequence ID" value="NZ_FWXW01000003.1"/>
</dbReference>
<sequence>MKIVDLSIALENDLPSDPPNQIPQIQYFDHKMTAADMAAFFSGATVDDLPEGNGWAIELVTLSTHSGTHLDAPWHFYPTMNNGEPAWTIDQVPLDWCFGDGVVVDFRDKEDGYRVMARDFEEYFKKIGYTLKKGDIVLVMTGADKKWGTAEYLVTGCGMSKEATLWLIDRGVHVVGTDGWSWDRPLPLIGKEFAKNHDSSIIWEGHRAGREKAYCHIEKLTNLDKIPVTGFRVICLPIKVKGGSAGWSRVVAILD</sequence>
<dbReference type="OrthoDB" id="9796085at2"/>
<reference evidence="1 2" key="1">
    <citation type="submission" date="2017-04" db="EMBL/GenBank/DDBJ databases">
        <authorList>
            <person name="Afonso C.L."/>
            <person name="Miller P.J."/>
            <person name="Scott M.A."/>
            <person name="Spackman E."/>
            <person name="Goraichik I."/>
            <person name="Dimitrov K.M."/>
            <person name="Suarez D.L."/>
            <person name="Swayne D.E."/>
        </authorList>
    </citation>
    <scope>NUCLEOTIDE SEQUENCE [LARGE SCALE GENOMIC DNA]</scope>
    <source>
        <strain evidence="1 2">DSM 12816</strain>
    </source>
</reference>